<evidence type="ECO:0000259" key="4">
    <source>
        <dbReference type="PROSITE" id="PS51371"/>
    </source>
</evidence>
<reference evidence="5 6" key="1">
    <citation type="submission" date="2024-04" db="EMBL/GenBank/DDBJ databases">
        <title>Novel species of the genus Ideonella isolated from streams.</title>
        <authorList>
            <person name="Lu H."/>
        </authorList>
    </citation>
    <scope>NUCLEOTIDE SEQUENCE [LARGE SCALE GENOMIC DNA]</scope>
    <source>
        <strain evidence="5 6">DXS29W</strain>
    </source>
</reference>
<dbReference type="InterPro" id="IPR036052">
    <property type="entry name" value="TrpB-like_PALP_sf"/>
</dbReference>
<feature type="domain" description="CBS" evidence="4">
    <location>
        <begin position="340"/>
        <end position="400"/>
    </location>
</feature>
<dbReference type="CDD" id="cd01561">
    <property type="entry name" value="CBS_like"/>
    <property type="match status" value="1"/>
</dbReference>
<dbReference type="SMART" id="SM00116">
    <property type="entry name" value="CBS"/>
    <property type="match status" value="2"/>
</dbReference>
<gene>
    <name evidence="5" type="ORF">AACH06_13275</name>
</gene>
<dbReference type="InterPro" id="IPR050214">
    <property type="entry name" value="Cys_Synth/Cystath_Beta-Synth"/>
</dbReference>
<dbReference type="Gene3D" id="3.10.580.10">
    <property type="entry name" value="CBS-domain"/>
    <property type="match status" value="1"/>
</dbReference>
<dbReference type="InterPro" id="IPR001216">
    <property type="entry name" value="P-phosphate_BS"/>
</dbReference>
<evidence type="ECO:0000313" key="6">
    <source>
        <dbReference type="Proteomes" id="UP001371218"/>
    </source>
</evidence>
<dbReference type="InterPro" id="IPR000644">
    <property type="entry name" value="CBS_dom"/>
</dbReference>
<keyword evidence="3" id="KW-0129">CBS domain</keyword>
<dbReference type="InterPro" id="IPR001926">
    <property type="entry name" value="TrpB-like_PALP"/>
</dbReference>
<organism evidence="5 6">
    <name type="scientific">Ideonella lacteola</name>
    <dbReference type="NCBI Taxonomy" id="2984193"/>
    <lineage>
        <taxon>Bacteria</taxon>
        <taxon>Pseudomonadati</taxon>
        <taxon>Pseudomonadota</taxon>
        <taxon>Betaproteobacteria</taxon>
        <taxon>Burkholderiales</taxon>
        <taxon>Sphaerotilaceae</taxon>
        <taxon>Ideonella</taxon>
    </lineage>
</organism>
<evidence type="ECO:0000256" key="3">
    <source>
        <dbReference type="PROSITE-ProRule" id="PRU00703"/>
    </source>
</evidence>
<proteinExistence type="predicted"/>
<dbReference type="PANTHER" id="PTHR10314">
    <property type="entry name" value="CYSTATHIONINE BETA-SYNTHASE"/>
    <property type="match status" value="1"/>
</dbReference>
<dbReference type="PROSITE" id="PS00901">
    <property type="entry name" value="CYS_SYNTHASE"/>
    <property type="match status" value="1"/>
</dbReference>
<dbReference type="SUPFAM" id="SSF53686">
    <property type="entry name" value="Tryptophan synthase beta subunit-like PLP-dependent enzymes"/>
    <property type="match status" value="1"/>
</dbReference>
<dbReference type="InterPro" id="IPR046353">
    <property type="entry name" value="CBS_C"/>
</dbReference>
<comment type="caution">
    <text evidence="5">The sequence shown here is derived from an EMBL/GenBank/DDBJ whole genome shotgun (WGS) entry which is preliminary data.</text>
</comment>
<keyword evidence="2" id="KW-0663">Pyridoxal phosphate</keyword>
<dbReference type="SUPFAM" id="SSF54631">
    <property type="entry name" value="CBS-domain pair"/>
    <property type="match status" value="1"/>
</dbReference>
<dbReference type="EMBL" id="JBBUTG010000006">
    <property type="protein sequence ID" value="MEK8031792.1"/>
    <property type="molecule type" value="Genomic_DNA"/>
</dbReference>
<dbReference type="Proteomes" id="UP001371218">
    <property type="component" value="Unassembled WGS sequence"/>
</dbReference>
<dbReference type="Pfam" id="PF00571">
    <property type="entry name" value="CBS"/>
    <property type="match status" value="2"/>
</dbReference>
<dbReference type="PROSITE" id="PS51371">
    <property type="entry name" value="CBS"/>
    <property type="match status" value="1"/>
</dbReference>
<comment type="cofactor">
    <cofactor evidence="1">
        <name>pyridoxal 5'-phosphate</name>
        <dbReference type="ChEBI" id="CHEBI:597326"/>
    </cofactor>
</comment>
<evidence type="ECO:0000256" key="1">
    <source>
        <dbReference type="ARBA" id="ARBA00001933"/>
    </source>
</evidence>
<dbReference type="Pfam" id="PF00291">
    <property type="entry name" value="PALP"/>
    <property type="match status" value="1"/>
</dbReference>
<dbReference type="CDD" id="cd04608">
    <property type="entry name" value="CBS_pair_CBS"/>
    <property type="match status" value="1"/>
</dbReference>
<protein>
    <submittedName>
        <fullName evidence="5">Cystathionine beta-synthase</fullName>
    </submittedName>
</protein>
<sequence length="457" mass="49317">MDSGARPAVLDLIGNTPLLEVKRFDTGCCQLFLKLESQNPGGSIKDRIGLAMIEAAERDGRLQPGGTVIEATAGNTGLGLALVARAKGYKVCLVVPDKMSAEKVLHLKALGAEVHITRSDVGKGHPAYYQDVAARLAQEIPGSWYSDQFNNPANPLAHETTTAPEIWQQMGHRVDAIVCGVGSGGTLTGLKRYFHRVDPATEFVLADPKGSVLCDYIATGQVGQAGSWAVEGIGEDFIPSIADLSGVKHAYTIDDAESFSTARELLKREGIAAGSSTGTLVAAALRHCRAQTTPQRVVTFVCDTGTRYLSKVYNDAWMFDQGLLKRSVVGDLRDLISRRMEDDAVISVAPDDLLLTAFQRMRAADISQLPVLVEGKLVGLLDESDLLLRVNSDASQFRETVKSAMSERVETLAPNASIQALTATLRQGLVAVVADKDRFYGLITRFDLLNHLRRNLA</sequence>
<keyword evidence="6" id="KW-1185">Reference proteome</keyword>
<dbReference type="InterPro" id="IPR046342">
    <property type="entry name" value="CBS_dom_sf"/>
</dbReference>
<dbReference type="Gene3D" id="3.40.50.1100">
    <property type="match status" value="2"/>
</dbReference>
<name>A0ABU9BPC0_9BURK</name>
<evidence type="ECO:0000313" key="5">
    <source>
        <dbReference type="EMBL" id="MEK8031792.1"/>
    </source>
</evidence>
<dbReference type="RefSeq" id="WP_341426175.1">
    <property type="nucleotide sequence ID" value="NZ_JBBUTG010000006.1"/>
</dbReference>
<evidence type="ECO:0000256" key="2">
    <source>
        <dbReference type="ARBA" id="ARBA00022898"/>
    </source>
</evidence>
<accession>A0ABU9BPC0</accession>